<feature type="compositionally biased region" description="Polar residues" evidence="1">
    <location>
        <begin position="350"/>
        <end position="363"/>
    </location>
</feature>
<evidence type="ECO:0000256" key="1">
    <source>
        <dbReference type="SAM" id="MobiDB-lite"/>
    </source>
</evidence>
<sequence>MMTDTAAQQQTDINGQILVTYSEREALIQKLTTKWTLDLSKRIEMLSYTKSNGVKSIYFKLVQSYYQQVQNAYQNRNQQQQQQQQQTSSQASNNNGEYLNQQLNLSQQPSVPMLVQTQHPLNTTLNQQIHCPSTQQLLQFRMTNPQTSVINTQPSVLNHGVRLREPQKFNSSSLNAVPCALSSSSSSSSPLASSSSSSSSSSSAAAAAAALNLTSTPLTVQTMDLSQNFTAQQPMNNTSLNDYLSQPSILQSRYLTQQAINSRVRPTMNLSGNFSQSSIANNANDILHQFVVGNPSANSMAASSSSSSSLTTSTMITPMTNTPSTGDRLLQQILLSNNDGISNKIPIQSRQPSLQQSTPSIMSQPIRPANTTTNSNITSSINPARSSLIAQQLSTAQSATLMSTIVQTSNIQVPPSNNVTFQRSPLNNNNSPFSVNIQTIPSQSSSSSSSSSTTTTTTTTNNSASSVNNYSSPINRSLPISGSGAISNPDEEIINLIKYLKENLSKLQAICLKYTNEGQPDKARNAQAIHQQMVQFINNPTYESLSNAKHIRDNLERASSRPQQSNVSLTTAPMPNNPTGPQVNNFHQFEKAINEYISRDPKERIFLNKLFVEPLNNVIDGFPHKKMRLDNETNLNKVRTTENFSPLNQSSLLFRLNDELVLLPTNIFLIEYLPLSHTIVNNEVNDEYLSKNGIVLRCKLSELPYPLVPPLRLRISTRYPQEQPEILSLSQAMPPKLEFTDDHPFFQRISALFVSYLFKLPSRHTVTDILNIWRQSVKAAM</sequence>
<accession>A0A818TNV4</accession>
<feature type="region of interest" description="Disordered" evidence="1">
    <location>
        <begin position="76"/>
        <end position="96"/>
    </location>
</feature>
<evidence type="ECO:0000259" key="2">
    <source>
        <dbReference type="Pfam" id="PF21539"/>
    </source>
</evidence>
<dbReference type="Proteomes" id="UP000663869">
    <property type="component" value="Unassembled WGS sequence"/>
</dbReference>
<dbReference type="EMBL" id="CAJNYU010003614">
    <property type="protein sequence ID" value="CAF3686383.1"/>
    <property type="molecule type" value="Genomic_DNA"/>
</dbReference>
<dbReference type="Pfam" id="PF21539">
    <property type="entry name" value="Med15_C"/>
    <property type="match status" value="1"/>
</dbReference>
<dbReference type="InterPro" id="IPR048386">
    <property type="entry name" value="Med15_C"/>
</dbReference>
<gene>
    <name evidence="3" type="ORF">FME351_LOCUS26735</name>
    <name evidence="4" type="ORF">TSG867_LOCUS5299</name>
</gene>
<evidence type="ECO:0000313" key="5">
    <source>
        <dbReference type="Proteomes" id="UP000663869"/>
    </source>
</evidence>
<comment type="caution">
    <text evidence="3">The sequence shown here is derived from an EMBL/GenBank/DDBJ whole genome shotgun (WGS) entry which is preliminary data.</text>
</comment>
<dbReference type="Proteomes" id="UP000663862">
    <property type="component" value="Unassembled WGS sequence"/>
</dbReference>
<feature type="region of interest" description="Disordered" evidence="1">
    <location>
        <begin position="555"/>
        <end position="581"/>
    </location>
</feature>
<feature type="compositionally biased region" description="Low complexity" evidence="1">
    <location>
        <begin position="442"/>
        <end position="472"/>
    </location>
</feature>
<feature type="region of interest" description="Disordered" evidence="1">
    <location>
        <begin position="412"/>
        <end position="474"/>
    </location>
</feature>
<organism evidence="3 5">
    <name type="scientific">Rotaria socialis</name>
    <dbReference type="NCBI Taxonomy" id="392032"/>
    <lineage>
        <taxon>Eukaryota</taxon>
        <taxon>Metazoa</taxon>
        <taxon>Spiralia</taxon>
        <taxon>Gnathifera</taxon>
        <taxon>Rotifera</taxon>
        <taxon>Eurotatoria</taxon>
        <taxon>Bdelloidea</taxon>
        <taxon>Philodinida</taxon>
        <taxon>Philodinidae</taxon>
        <taxon>Rotaria</taxon>
    </lineage>
</organism>
<feature type="domain" description="ARC105/Med15 mediator subunit C-terminal" evidence="2">
    <location>
        <begin position="690"/>
        <end position="778"/>
    </location>
</feature>
<protein>
    <recommendedName>
        <fullName evidence="2">ARC105/Med15 mediator subunit C-terminal domain-containing protein</fullName>
    </recommendedName>
</protein>
<dbReference type="EMBL" id="CAJOBQ010000183">
    <property type="protein sequence ID" value="CAF4285864.1"/>
    <property type="molecule type" value="Genomic_DNA"/>
</dbReference>
<proteinExistence type="predicted"/>
<dbReference type="AlphaFoldDB" id="A0A818TNV4"/>
<feature type="compositionally biased region" description="Polar residues" evidence="1">
    <location>
        <begin position="560"/>
        <end position="581"/>
    </location>
</feature>
<evidence type="ECO:0000313" key="4">
    <source>
        <dbReference type="EMBL" id="CAF4285864.1"/>
    </source>
</evidence>
<name>A0A818TNV4_9BILA</name>
<feature type="region of interest" description="Disordered" evidence="1">
    <location>
        <begin position="350"/>
        <end position="373"/>
    </location>
</feature>
<evidence type="ECO:0000313" key="3">
    <source>
        <dbReference type="EMBL" id="CAF3686383.1"/>
    </source>
</evidence>
<feature type="compositionally biased region" description="Polar residues" evidence="1">
    <location>
        <begin position="412"/>
        <end position="441"/>
    </location>
</feature>
<reference evidence="3" key="1">
    <citation type="submission" date="2021-02" db="EMBL/GenBank/DDBJ databases">
        <authorList>
            <person name="Nowell W R."/>
        </authorList>
    </citation>
    <scope>NUCLEOTIDE SEQUENCE</scope>
</reference>